<keyword evidence="5 7" id="KW-1133">Transmembrane helix</keyword>
<evidence type="ECO:0000256" key="4">
    <source>
        <dbReference type="ARBA" id="ARBA00022692"/>
    </source>
</evidence>
<dbReference type="Proteomes" id="UP000824540">
    <property type="component" value="Unassembled WGS sequence"/>
</dbReference>
<gene>
    <name evidence="8" type="ORF">JZ751_023445</name>
</gene>
<name>A0A8T2NHR5_9TELE</name>
<organism evidence="8 9">
    <name type="scientific">Albula glossodonta</name>
    <name type="common">roundjaw bonefish</name>
    <dbReference type="NCBI Taxonomy" id="121402"/>
    <lineage>
        <taxon>Eukaryota</taxon>
        <taxon>Metazoa</taxon>
        <taxon>Chordata</taxon>
        <taxon>Craniata</taxon>
        <taxon>Vertebrata</taxon>
        <taxon>Euteleostomi</taxon>
        <taxon>Actinopterygii</taxon>
        <taxon>Neopterygii</taxon>
        <taxon>Teleostei</taxon>
        <taxon>Albuliformes</taxon>
        <taxon>Albulidae</taxon>
        <taxon>Albula</taxon>
    </lineage>
</organism>
<keyword evidence="3" id="KW-0813">Transport</keyword>
<reference evidence="8" key="1">
    <citation type="thesis" date="2021" institute="BYU ScholarsArchive" country="Provo, UT, USA">
        <title>Applications of and Algorithms for Genome Assembly and Genomic Analyses with an Emphasis on Marine Teleosts.</title>
        <authorList>
            <person name="Pickett B.D."/>
        </authorList>
    </citation>
    <scope>NUCLEOTIDE SEQUENCE</scope>
    <source>
        <strain evidence="8">HI-2016</strain>
    </source>
</reference>
<evidence type="ECO:0000256" key="2">
    <source>
        <dbReference type="ARBA" id="ARBA00008335"/>
    </source>
</evidence>
<dbReference type="SUPFAM" id="SSF103473">
    <property type="entry name" value="MFS general substrate transporter"/>
    <property type="match status" value="2"/>
</dbReference>
<protein>
    <recommendedName>
        <fullName evidence="10">Major facilitator superfamily (MFS) profile domain-containing protein</fullName>
    </recommendedName>
</protein>
<dbReference type="Pfam" id="PF00083">
    <property type="entry name" value="Sugar_tr"/>
    <property type="match status" value="1"/>
</dbReference>
<evidence type="ECO:0000313" key="9">
    <source>
        <dbReference type="Proteomes" id="UP000824540"/>
    </source>
</evidence>
<evidence type="ECO:0000256" key="3">
    <source>
        <dbReference type="ARBA" id="ARBA00022448"/>
    </source>
</evidence>
<dbReference type="InterPro" id="IPR036259">
    <property type="entry name" value="MFS_trans_sf"/>
</dbReference>
<evidence type="ECO:0000256" key="1">
    <source>
        <dbReference type="ARBA" id="ARBA00004141"/>
    </source>
</evidence>
<feature type="transmembrane region" description="Helical" evidence="7">
    <location>
        <begin position="192"/>
        <end position="211"/>
    </location>
</feature>
<dbReference type="GO" id="GO:0016020">
    <property type="term" value="C:membrane"/>
    <property type="evidence" value="ECO:0007669"/>
    <property type="project" value="UniProtKB-SubCell"/>
</dbReference>
<keyword evidence="4 7" id="KW-0812">Transmembrane</keyword>
<evidence type="ECO:0000256" key="5">
    <source>
        <dbReference type="ARBA" id="ARBA00022989"/>
    </source>
</evidence>
<comment type="subcellular location">
    <subcellularLocation>
        <location evidence="1">Membrane</location>
        <topology evidence="1">Multi-pass membrane protein</topology>
    </subcellularLocation>
</comment>
<dbReference type="OrthoDB" id="4139357at2759"/>
<comment type="similarity">
    <text evidence="2">Belongs to the major facilitator superfamily.</text>
</comment>
<evidence type="ECO:0000256" key="6">
    <source>
        <dbReference type="ARBA" id="ARBA00023136"/>
    </source>
</evidence>
<feature type="transmembrane region" description="Helical" evidence="7">
    <location>
        <begin position="6"/>
        <end position="27"/>
    </location>
</feature>
<accession>A0A8T2NHR5</accession>
<feature type="transmembrane region" description="Helical" evidence="7">
    <location>
        <begin position="131"/>
        <end position="153"/>
    </location>
</feature>
<dbReference type="AlphaFoldDB" id="A0A8T2NHR5"/>
<dbReference type="InterPro" id="IPR005828">
    <property type="entry name" value="MFS_sugar_transport-like"/>
</dbReference>
<sequence length="250" mass="27305">MPTLGWRWLLALSTIPLLIFAVLCFWLPESARYDVLTGNQEKALATLKRIAVENGAPMPLGKLIAARQLFQADGACGVSRDRDMEPKCSLECKYLTSDDYKDLLWTTLSEFPGLLVTLWAIDRLGRRKTMALCFLVFSLCMIPLYACVGRWVYPTANRALGLGTSSGMARVGALITPFVAQVMLESSVYLTLSVYCCCCLLAAIASCALPIETTGRGLQESSHREWGQEMMGRAAHSPGGIPHSSSGSQD</sequence>
<dbReference type="PANTHER" id="PTHR23511">
    <property type="entry name" value="SYNAPTIC VESICLE GLYCOPROTEIN 2"/>
    <property type="match status" value="1"/>
</dbReference>
<evidence type="ECO:0008006" key="10">
    <source>
        <dbReference type="Google" id="ProtNLM"/>
    </source>
</evidence>
<dbReference type="Gene3D" id="1.20.1250.20">
    <property type="entry name" value="MFS general substrate transporter like domains"/>
    <property type="match status" value="2"/>
</dbReference>
<comment type="caution">
    <text evidence="8">The sequence shown here is derived from an EMBL/GenBank/DDBJ whole genome shotgun (WGS) entry which is preliminary data.</text>
</comment>
<dbReference type="GO" id="GO:0022857">
    <property type="term" value="F:transmembrane transporter activity"/>
    <property type="evidence" value="ECO:0007669"/>
    <property type="project" value="InterPro"/>
</dbReference>
<proteinExistence type="inferred from homology"/>
<keyword evidence="9" id="KW-1185">Reference proteome</keyword>
<dbReference type="PANTHER" id="PTHR23511:SF5">
    <property type="entry name" value="MAJOR FACILITATOR-TYPE TRANSPORTER HXNZ-RELATED"/>
    <property type="match status" value="1"/>
</dbReference>
<evidence type="ECO:0000313" key="8">
    <source>
        <dbReference type="EMBL" id="KAG9339554.1"/>
    </source>
</evidence>
<keyword evidence="6 7" id="KW-0472">Membrane</keyword>
<evidence type="ECO:0000256" key="7">
    <source>
        <dbReference type="SAM" id="Phobius"/>
    </source>
</evidence>
<dbReference type="EMBL" id="JAFBMS010000052">
    <property type="protein sequence ID" value="KAG9339554.1"/>
    <property type="molecule type" value="Genomic_DNA"/>
</dbReference>